<organism evidence="1 2">
    <name type="scientific">Auriscalpium vulgare</name>
    <dbReference type="NCBI Taxonomy" id="40419"/>
    <lineage>
        <taxon>Eukaryota</taxon>
        <taxon>Fungi</taxon>
        <taxon>Dikarya</taxon>
        <taxon>Basidiomycota</taxon>
        <taxon>Agaricomycotina</taxon>
        <taxon>Agaricomycetes</taxon>
        <taxon>Russulales</taxon>
        <taxon>Auriscalpiaceae</taxon>
        <taxon>Auriscalpium</taxon>
    </lineage>
</organism>
<evidence type="ECO:0000313" key="2">
    <source>
        <dbReference type="Proteomes" id="UP000814033"/>
    </source>
</evidence>
<proteinExistence type="predicted"/>
<dbReference type="Proteomes" id="UP000814033">
    <property type="component" value="Unassembled WGS sequence"/>
</dbReference>
<name>A0ACB8SAW4_9AGAM</name>
<gene>
    <name evidence="1" type="ORF">FA95DRAFT_1552445</name>
</gene>
<reference evidence="1" key="2">
    <citation type="journal article" date="2022" name="New Phytol.">
        <title>Evolutionary transition to the ectomycorrhizal habit in the genomes of a hyperdiverse lineage of mushroom-forming fungi.</title>
        <authorList>
            <person name="Looney B."/>
            <person name="Miyauchi S."/>
            <person name="Morin E."/>
            <person name="Drula E."/>
            <person name="Courty P.E."/>
            <person name="Kohler A."/>
            <person name="Kuo A."/>
            <person name="LaButti K."/>
            <person name="Pangilinan J."/>
            <person name="Lipzen A."/>
            <person name="Riley R."/>
            <person name="Andreopoulos W."/>
            <person name="He G."/>
            <person name="Johnson J."/>
            <person name="Nolan M."/>
            <person name="Tritt A."/>
            <person name="Barry K.W."/>
            <person name="Grigoriev I.V."/>
            <person name="Nagy L.G."/>
            <person name="Hibbett D."/>
            <person name="Henrissat B."/>
            <person name="Matheny P.B."/>
            <person name="Labbe J."/>
            <person name="Martin F.M."/>
        </authorList>
    </citation>
    <scope>NUCLEOTIDE SEQUENCE</scope>
    <source>
        <strain evidence="1">FP105234-sp</strain>
    </source>
</reference>
<protein>
    <submittedName>
        <fullName evidence="1">Uroporphyrin-III C-m</fullName>
    </submittedName>
</protein>
<reference evidence="1" key="1">
    <citation type="submission" date="2021-02" db="EMBL/GenBank/DDBJ databases">
        <authorList>
            <consortium name="DOE Joint Genome Institute"/>
            <person name="Ahrendt S."/>
            <person name="Looney B.P."/>
            <person name="Miyauchi S."/>
            <person name="Morin E."/>
            <person name="Drula E."/>
            <person name="Courty P.E."/>
            <person name="Chicoki N."/>
            <person name="Fauchery L."/>
            <person name="Kohler A."/>
            <person name="Kuo A."/>
            <person name="Labutti K."/>
            <person name="Pangilinan J."/>
            <person name="Lipzen A."/>
            <person name="Riley R."/>
            <person name="Andreopoulos W."/>
            <person name="He G."/>
            <person name="Johnson J."/>
            <person name="Barry K.W."/>
            <person name="Grigoriev I.V."/>
            <person name="Nagy L."/>
            <person name="Hibbett D."/>
            <person name="Henrissat B."/>
            <person name="Matheny P.B."/>
            <person name="Labbe J."/>
            <person name="Martin F."/>
        </authorList>
    </citation>
    <scope>NUCLEOTIDE SEQUENCE</scope>
    <source>
        <strain evidence="1">FP105234-sp</strain>
    </source>
</reference>
<accession>A0ACB8SAW4</accession>
<keyword evidence="2" id="KW-1185">Reference proteome</keyword>
<evidence type="ECO:0000313" key="1">
    <source>
        <dbReference type="EMBL" id="KAI0053399.1"/>
    </source>
</evidence>
<sequence>MPLTPAAVDAYPTPQGGASLLLAFSAPRAVLVVGSNALAASRAFAALEADYTVTIMAHDVEDACDEVRWRIDRGEVNFVNMDTFEIPPPCASPDRGVQVFASYLDSSNETSLVFVTDTVLGGSSTARRSRASAAQLHSICRARRVPVNVTDMPDLCDFTFASTHRFVDSKEEGKTPLQIGVVTNGQGCRLSTRIRRDIVSKLPQEVGVSVAKIGTLRRLAKEASSAESDEPFREEDRTSTPNTPVPQRREDETALEATRRRMKWVSQVSEFYSYSHLAKMDRAEMEHLLGDGPVAEAGSRKARVPSYASGNGLVSLHNLEVPAPAGRIFLVGSGPGHPGLLTIATRDVLTRHADLVLTDKLVPEEVLALIPPDVEVRVARKFPGNAEGAQQEMMEAAVEAAQRGLTVVRLKQGDPTVYGRAGEEVLYFRAHGFESVLIPGVSSALAGPVFAGIPVTQRGAAESFTVCTGVGRQGKEVTLPGYERARTLVVLMGVARLTQVLDTLLSPECARRAGTSYPAHTPIAIIERASMPDQRVIASTLVHIGAALESAGPQRPPGMIIIGWAVPALWGDGELTVLDEGAESRDGERVRRWLDGKRWRVTEGFISEWAAL</sequence>
<dbReference type="EMBL" id="MU275840">
    <property type="protein sequence ID" value="KAI0053399.1"/>
    <property type="molecule type" value="Genomic_DNA"/>
</dbReference>
<comment type="caution">
    <text evidence="1">The sequence shown here is derived from an EMBL/GenBank/DDBJ whole genome shotgun (WGS) entry which is preliminary data.</text>
</comment>